<feature type="non-terminal residue" evidence="2">
    <location>
        <position position="1"/>
    </location>
</feature>
<gene>
    <name evidence="2" type="ORF">S01H1_66021</name>
</gene>
<evidence type="ECO:0000313" key="2">
    <source>
        <dbReference type="EMBL" id="GAG41057.1"/>
    </source>
</evidence>
<accession>X0Y124</accession>
<evidence type="ECO:0000256" key="1">
    <source>
        <dbReference type="ARBA" id="ARBA00023172"/>
    </source>
</evidence>
<dbReference type="GO" id="GO:0015074">
    <property type="term" value="P:DNA integration"/>
    <property type="evidence" value="ECO:0007669"/>
    <property type="project" value="InterPro"/>
</dbReference>
<dbReference type="Gene3D" id="1.10.443.10">
    <property type="entry name" value="Intergrase catalytic core"/>
    <property type="match status" value="1"/>
</dbReference>
<proteinExistence type="predicted"/>
<dbReference type="GO" id="GO:0003677">
    <property type="term" value="F:DNA binding"/>
    <property type="evidence" value="ECO:0007669"/>
    <property type="project" value="InterPro"/>
</dbReference>
<dbReference type="AlphaFoldDB" id="X0Y124"/>
<name>X0Y124_9ZZZZ</name>
<reference evidence="2" key="1">
    <citation type="journal article" date="2014" name="Front. Microbiol.">
        <title>High frequency of phylogenetically diverse reductive dehalogenase-homologous genes in deep subseafloor sedimentary metagenomes.</title>
        <authorList>
            <person name="Kawai M."/>
            <person name="Futagami T."/>
            <person name="Toyoda A."/>
            <person name="Takaki Y."/>
            <person name="Nishi S."/>
            <person name="Hori S."/>
            <person name="Arai W."/>
            <person name="Tsubouchi T."/>
            <person name="Morono Y."/>
            <person name="Uchiyama I."/>
            <person name="Ito T."/>
            <person name="Fujiyama A."/>
            <person name="Inagaki F."/>
            <person name="Takami H."/>
        </authorList>
    </citation>
    <scope>NUCLEOTIDE SEQUENCE</scope>
    <source>
        <strain evidence="2">Expedition CK06-06</strain>
    </source>
</reference>
<organism evidence="2">
    <name type="scientific">marine sediment metagenome</name>
    <dbReference type="NCBI Taxonomy" id="412755"/>
    <lineage>
        <taxon>unclassified sequences</taxon>
        <taxon>metagenomes</taxon>
        <taxon>ecological metagenomes</taxon>
    </lineage>
</organism>
<comment type="caution">
    <text evidence="2">The sequence shown here is derived from an EMBL/GenBank/DDBJ whole genome shotgun (WGS) entry which is preliminary data.</text>
</comment>
<dbReference type="EMBL" id="BARS01043632">
    <property type="protein sequence ID" value="GAG41057.1"/>
    <property type="molecule type" value="Genomic_DNA"/>
</dbReference>
<dbReference type="InterPro" id="IPR013762">
    <property type="entry name" value="Integrase-like_cat_sf"/>
</dbReference>
<sequence>IQEWLGHASTKTTERYTHVSENNFKNFKNPIDDLDI</sequence>
<dbReference type="GO" id="GO:0006310">
    <property type="term" value="P:DNA recombination"/>
    <property type="evidence" value="ECO:0007669"/>
    <property type="project" value="UniProtKB-KW"/>
</dbReference>
<evidence type="ECO:0008006" key="3">
    <source>
        <dbReference type="Google" id="ProtNLM"/>
    </source>
</evidence>
<dbReference type="InterPro" id="IPR011010">
    <property type="entry name" value="DNA_brk_join_enz"/>
</dbReference>
<dbReference type="SUPFAM" id="SSF56349">
    <property type="entry name" value="DNA breaking-rejoining enzymes"/>
    <property type="match status" value="1"/>
</dbReference>
<protein>
    <recommendedName>
        <fullName evidence="3">Tyr recombinase domain-containing protein</fullName>
    </recommendedName>
</protein>
<keyword evidence="1" id="KW-0233">DNA recombination</keyword>